<reference evidence="29" key="2">
    <citation type="submission" date="2025-09" db="UniProtKB">
        <authorList>
            <consortium name="Ensembl"/>
        </authorList>
    </citation>
    <scope>IDENTIFICATION</scope>
</reference>
<keyword evidence="8 26" id="KW-0812">Transmembrane</keyword>
<evidence type="ECO:0000256" key="2">
    <source>
        <dbReference type="ARBA" id="ARBA00004155"/>
    </source>
</evidence>
<keyword evidence="5" id="KW-0813">Transport</keyword>
<dbReference type="Pfam" id="PF16916">
    <property type="entry name" value="ZT_dimer"/>
    <property type="match status" value="1"/>
</dbReference>
<feature type="compositionally biased region" description="Polar residues" evidence="25">
    <location>
        <begin position="30"/>
        <end position="42"/>
    </location>
</feature>
<evidence type="ECO:0000256" key="18">
    <source>
        <dbReference type="ARBA" id="ARBA00023329"/>
    </source>
</evidence>
<dbReference type="GO" id="GO:0043005">
    <property type="term" value="C:neuron projection"/>
    <property type="evidence" value="ECO:0007669"/>
    <property type="project" value="UniProtKB-KW"/>
</dbReference>
<evidence type="ECO:0000256" key="6">
    <source>
        <dbReference type="ARBA" id="ARBA00022449"/>
    </source>
</evidence>
<dbReference type="InterPro" id="IPR027470">
    <property type="entry name" value="Cation_efflux_CTD"/>
</dbReference>
<keyword evidence="18" id="KW-0968">Cytoplasmic vesicle</keyword>
<evidence type="ECO:0000259" key="27">
    <source>
        <dbReference type="Pfam" id="PF01545"/>
    </source>
</evidence>
<evidence type="ECO:0000256" key="5">
    <source>
        <dbReference type="ARBA" id="ARBA00022448"/>
    </source>
</evidence>
<keyword evidence="7" id="KW-0771">Synaptosome</keyword>
<feature type="compositionally biased region" description="Pro residues" evidence="25">
    <location>
        <begin position="43"/>
        <end position="66"/>
    </location>
</feature>
<keyword evidence="6" id="KW-0050">Antiport</keyword>
<keyword evidence="12" id="KW-0864">Zinc transport</keyword>
<comment type="similarity">
    <text evidence="4">Belongs to the cation diffusion facilitator (CDF) transporter (TC 2.A.4) family. SLC30A subfamily.</text>
</comment>
<keyword evidence="10" id="KW-0967">Endosome</keyword>
<keyword evidence="9" id="KW-0479">Metal-binding</keyword>
<evidence type="ECO:0000256" key="14">
    <source>
        <dbReference type="ARBA" id="ARBA00023018"/>
    </source>
</evidence>
<dbReference type="InterPro" id="IPR002524">
    <property type="entry name" value="Cation_efflux"/>
</dbReference>
<accession>A0A8B9F4G2</accession>
<evidence type="ECO:0000256" key="13">
    <source>
        <dbReference type="ARBA" id="ARBA00022989"/>
    </source>
</evidence>
<evidence type="ECO:0000256" key="17">
    <source>
        <dbReference type="ARBA" id="ARBA00023228"/>
    </source>
</evidence>
<keyword evidence="11" id="KW-0862">Zinc</keyword>
<dbReference type="Proteomes" id="UP000694522">
    <property type="component" value="Unplaced"/>
</dbReference>
<dbReference type="GO" id="GO:0005385">
    <property type="term" value="F:zinc ion transmembrane transporter activity"/>
    <property type="evidence" value="ECO:0007669"/>
    <property type="project" value="TreeGrafter"/>
</dbReference>
<evidence type="ECO:0000256" key="21">
    <source>
        <dbReference type="ARBA" id="ARBA00040652"/>
    </source>
</evidence>
<evidence type="ECO:0000256" key="8">
    <source>
        <dbReference type="ARBA" id="ARBA00022692"/>
    </source>
</evidence>
<feature type="transmembrane region" description="Helical" evidence="26">
    <location>
        <begin position="204"/>
        <end position="225"/>
    </location>
</feature>
<evidence type="ECO:0000313" key="29">
    <source>
        <dbReference type="Ensembl" id="ENSACOP00000004610.1"/>
    </source>
</evidence>
<feature type="domain" description="Cation efflux protein cytoplasmic" evidence="28">
    <location>
        <begin position="307"/>
        <end position="382"/>
    </location>
</feature>
<evidence type="ECO:0000256" key="25">
    <source>
        <dbReference type="SAM" id="MobiDB-lite"/>
    </source>
</evidence>
<feature type="transmembrane region" description="Helical" evidence="26">
    <location>
        <begin position="173"/>
        <end position="192"/>
    </location>
</feature>
<dbReference type="FunFam" id="1.20.1510.10:FF:000002">
    <property type="entry name" value="zinc transporter 3 isoform X1"/>
    <property type="match status" value="1"/>
</dbReference>
<dbReference type="NCBIfam" id="TIGR01297">
    <property type="entry name" value="CDF"/>
    <property type="match status" value="1"/>
</dbReference>
<evidence type="ECO:0000256" key="4">
    <source>
        <dbReference type="ARBA" id="ARBA00008873"/>
    </source>
</evidence>
<comment type="function">
    <text evidence="20">Probable proton-coupled zinc ion antiporter mediating the import of zinc from cytoplasm into synaptic vesicles and participating to cellular zinc ion homeostasis in the brain.</text>
</comment>
<protein>
    <recommendedName>
        <fullName evidence="21">Probable proton-coupled zinc antiporter SLC30A3</fullName>
    </recommendedName>
    <alternativeName>
        <fullName evidence="23">Solute carrier family 30 member 3</fullName>
    </alternativeName>
    <alternativeName>
        <fullName evidence="22">Zinc transporter 3</fullName>
    </alternativeName>
</protein>
<keyword evidence="13 26" id="KW-1133">Transmembrane helix</keyword>
<reference evidence="29" key="1">
    <citation type="submission" date="2025-08" db="UniProtKB">
        <authorList>
            <consortium name="Ensembl"/>
        </authorList>
    </citation>
    <scope>IDENTIFICATION</scope>
</reference>
<dbReference type="GO" id="GO:0005765">
    <property type="term" value="C:lysosomal membrane"/>
    <property type="evidence" value="ECO:0007669"/>
    <property type="project" value="UniProtKB-SubCell"/>
</dbReference>
<dbReference type="GO" id="GO:0010043">
    <property type="term" value="P:response to zinc ion"/>
    <property type="evidence" value="ECO:0007669"/>
    <property type="project" value="TreeGrafter"/>
</dbReference>
<comment type="catalytic activity">
    <reaction evidence="24">
        <text>Zn(2+)(in) + 2 H(+)(out) = Zn(2+)(out) + 2 H(+)(in)</text>
        <dbReference type="Rhea" id="RHEA:72627"/>
        <dbReference type="ChEBI" id="CHEBI:15378"/>
        <dbReference type="ChEBI" id="CHEBI:29105"/>
    </reaction>
</comment>
<evidence type="ECO:0000256" key="12">
    <source>
        <dbReference type="ARBA" id="ARBA00022906"/>
    </source>
</evidence>
<evidence type="ECO:0000256" key="26">
    <source>
        <dbReference type="SAM" id="Phobius"/>
    </source>
</evidence>
<evidence type="ECO:0000256" key="23">
    <source>
        <dbReference type="ARBA" id="ARBA00042216"/>
    </source>
</evidence>
<proteinExistence type="inferred from homology"/>
<dbReference type="InterPro" id="IPR058533">
    <property type="entry name" value="Cation_efflux_TM"/>
</dbReference>
<dbReference type="GO" id="GO:0005886">
    <property type="term" value="C:plasma membrane"/>
    <property type="evidence" value="ECO:0007669"/>
    <property type="project" value="TreeGrafter"/>
</dbReference>
<feature type="transmembrane region" description="Helical" evidence="26">
    <location>
        <begin position="133"/>
        <end position="152"/>
    </location>
</feature>
<dbReference type="GO" id="GO:0031902">
    <property type="term" value="C:late endosome membrane"/>
    <property type="evidence" value="ECO:0007669"/>
    <property type="project" value="UniProtKB-SubCell"/>
</dbReference>
<dbReference type="Pfam" id="PF01545">
    <property type="entry name" value="Cation_efflux"/>
    <property type="match status" value="1"/>
</dbReference>
<evidence type="ECO:0000256" key="24">
    <source>
        <dbReference type="ARBA" id="ARBA00048349"/>
    </source>
</evidence>
<dbReference type="InterPro" id="IPR036837">
    <property type="entry name" value="Cation_efflux_CTD_sf"/>
</dbReference>
<evidence type="ECO:0000256" key="3">
    <source>
        <dbReference type="ARBA" id="ARBA00004644"/>
    </source>
</evidence>
<dbReference type="SUPFAM" id="SSF160240">
    <property type="entry name" value="Cation efflux protein cytoplasmic domain-like"/>
    <property type="match status" value="1"/>
</dbReference>
<feature type="domain" description="Cation efflux protein transmembrane" evidence="27">
    <location>
        <begin position="105"/>
        <end position="303"/>
    </location>
</feature>
<feature type="transmembrane region" description="Helical" evidence="26">
    <location>
        <begin position="245"/>
        <end position="268"/>
    </location>
</feature>
<dbReference type="Gene3D" id="1.20.1510.10">
    <property type="entry name" value="Cation efflux protein transmembrane domain"/>
    <property type="match status" value="1"/>
</dbReference>
<dbReference type="InterPro" id="IPR027469">
    <property type="entry name" value="Cation_efflux_TMD_sf"/>
</dbReference>
<evidence type="ECO:0000259" key="28">
    <source>
        <dbReference type="Pfam" id="PF16916"/>
    </source>
</evidence>
<dbReference type="PANTHER" id="PTHR11562:SF30">
    <property type="entry name" value="PROTON-COUPLED ZINC ANTIPORTER SLC30A3-RELATED"/>
    <property type="match status" value="1"/>
</dbReference>
<feature type="compositionally biased region" description="Pro residues" evidence="25">
    <location>
        <begin position="1"/>
        <end position="12"/>
    </location>
</feature>
<evidence type="ECO:0000256" key="9">
    <source>
        <dbReference type="ARBA" id="ARBA00022723"/>
    </source>
</evidence>
<evidence type="ECO:0000256" key="22">
    <source>
        <dbReference type="ARBA" id="ARBA00042040"/>
    </source>
</evidence>
<dbReference type="GO" id="GO:0046872">
    <property type="term" value="F:metal ion binding"/>
    <property type="evidence" value="ECO:0007669"/>
    <property type="project" value="UniProtKB-KW"/>
</dbReference>
<evidence type="ECO:0000256" key="10">
    <source>
        <dbReference type="ARBA" id="ARBA00022753"/>
    </source>
</evidence>
<keyword evidence="16 26" id="KW-0472">Membrane</keyword>
<sequence>MHQRPRPPPSPTGPRLRRLLPTPPVPRQCPVQQSGHNRNTSVPPVPPPQTPAPTPHWPLHPPPPTGLPDTLAQPGPLALAPHCRCSPHAPSPDRGRLQARRQLSVACTFCCIFMIGEVIGGYLAHSLAIMTDAAHLLTDIGSMSVSLFSLWVSTRPATKTMSFGWHRSETMGALASVLSIWVVTGALVYLAAARIISNDYEIEARAMLATSACAVGVNLVTFICVHQPHVPNHAPLPGSTSVRAAFVHVVGDLLQSISVLVAATIIYFKPQCKIADPISTLFFSVFVLGSTFTILRDVFRVLMEGTPRGLEFDAVKEMLLAVNGVKGVHDLHLWALTLSHHAMSVHVAVDTSADPEVVLHEATTQLQSRFGFASCTVQVERYQEEMVGCQHCRDPCA</sequence>
<dbReference type="InterPro" id="IPR050681">
    <property type="entry name" value="CDF/SLC30A"/>
</dbReference>
<name>A0A8B9F4G2_9PSIT</name>
<evidence type="ECO:0000256" key="16">
    <source>
        <dbReference type="ARBA" id="ARBA00023136"/>
    </source>
</evidence>
<feature type="transmembrane region" description="Helical" evidence="26">
    <location>
        <begin position="103"/>
        <end position="127"/>
    </location>
</feature>
<feature type="transmembrane region" description="Helical" evidence="26">
    <location>
        <begin position="274"/>
        <end position="295"/>
    </location>
</feature>
<dbReference type="AlphaFoldDB" id="A0A8B9F4G2"/>
<evidence type="ECO:0000256" key="11">
    <source>
        <dbReference type="ARBA" id="ARBA00022833"/>
    </source>
</evidence>
<dbReference type="GO" id="GO:0015297">
    <property type="term" value="F:antiporter activity"/>
    <property type="evidence" value="ECO:0007669"/>
    <property type="project" value="UniProtKB-KW"/>
</dbReference>
<keyword evidence="17" id="KW-0458">Lysosome</keyword>
<dbReference type="Ensembl" id="ENSACOT00000004791.1">
    <property type="protein sequence ID" value="ENSACOP00000004610.1"/>
    <property type="gene ID" value="ENSACOG00000003171.1"/>
</dbReference>
<evidence type="ECO:0000256" key="7">
    <source>
        <dbReference type="ARBA" id="ARBA00022599"/>
    </source>
</evidence>
<dbReference type="GO" id="GO:0030672">
    <property type="term" value="C:synaptic vesicle membrane"/>
    <property type="evidence" value="ECO:0007669"/>
    <property type="project" value="UniProtKB-SubCell"/>
</dbReference>
<dbReference type="SUPFAM" id="SSF161111">
    <property type="entry name" value="Cation efflux protein transmembrane domain-like"/>
    <property type="match status" value="1"/>
</dbReference>
<evidence type="ECO:0000256" key="19">
    <source>
        <dbReference type="ARBA" id="ARBA00034102"/>
    </source>
</evidence>
<feature type="region of interest" description="Disordered" evidence="25">
    <location>
        <begin position="1"/>
        <end position="73"/>
    </location>
</feature>
<evidence type="ECO:0000256" key="20">
    <source>
        <dbReference type="ARBA" id="ARBA00037129"/>
    </source>
</evidence>
<keyword evidence="14" id="KW-0770">Synapse</keyword>
<comment type="subcellular location">
    <subcellularLocation>
        <location evidence="3">Cytoplasmic vesicle</location>
        <location evidence="3">Secretory vesicle</location>
        <location evidence="3">Synaptic vesicle membrane</location>
        <topology evidence="3">Multi-pass membrane protein</topology>
    </subcellularLocation>
    <subcellularLocation>
        <location evidence="1">Late endosome membrane</location>
        <topology evidence="1">Multi-pass membrane protein</topology>
    </subcellularLocation>
    <subcellularLocation>
        <location evidence="2">Lysosome membrane</location>
        <topology evidence="2">Multi-pass membrane protein</topology>
    </subcellularLocation>
    <subcellularLocation>
        <location evidence="19">Synapse</location>
        <location evidence="19">Synaptosome</location>
    </subcellularLocation>
</comment>
<organism evidence="29 30">
    <name type="scientific">Amazona collaria</name>
    <name type="common">yellow-billed parrot</name>
    <dbReference type="NCBI Taxonomy" id="241587"/>
    <lineage>
        <taxon>Eukaryota</taxon>
        <taxon>Metazoa</taxon>
        <taxon>Chordata</taxon>
        <taxon>Craniata</taxon>
        <taxon>Vertebrata</taxon>
        <taxon>Euteleostomi</taxon>
        <taxon>Archelosauria</taxon>
        <taxon>Archosauria</taxon>
        <taxon>Dinosauria</taxon>
        <taxon>Saurischia</taxon>
        <taxon>Theropoda</taxon>
        <taxon>Coelurosauria</taxon>
        <taxon>Aves</taxon>
        <taxon>Neognathae</taxon>
        <taxon>Neoaves</taxon>
        <taxon>Telluraves</taxon>
        <taxon>Australaves</taxon>
        <taxon>Psittaciformes</taxon>
        <taxon>Psittacidae</taxon>
        <taxon>Amazona</taxon>
    </lineage>
</organism>
<evidence type="ECO:0000256" key="1">
    <source>
        <dbReference type="ARBA" id="ARBA00004107"/>
    </source>
</evidence>
<evidence type="ECO:0000256" key="15">
    <source>
        <dbReference type="ARBA" id="ARBA00023065"/>
    </source>
</evidence>
<keyword evidence="15" id="KW-0406">Ion transport</keyword>
<keyword evidence="30" id="KW-1185">Reference proteome</keyword>
<dbReference type="PANTHER" id="PTHR11562">
    <property type="entry name" value="CATION EFFLUX PROTEIN/ ZINC TRANSPORTER"/>
    <property type="match status" value="1"/>
</dbReference>
<evidence type="ECO:0000313" key="30">
    <source>
        <dbReference type="Proteomes" id="UP000694522"/>
    </source>
</evidence>